<dbReference type="InterPro" id="IPR022712">
    <property type="entry name" value="Beta_Casp"/>
</dbReference>
<comment type="caution">
    <text evidence="8">The sequence shown here is derived from an EMBL/GenBank/DDBJ whole genome shotgun (WGS) entry which is preliminary data.</text>
</comment>
<keyword evidence="6" id="KW-0539">Nucleus</keyword>
<dbReference type="Gene3D" id="3.60.15.10">
    <property type="entry name" value="Ribonuclease Z/Hydroxyacylglutathione hydrolase-like"/>
    <property type="match status" value="1"/>
</dbReference>
<organism evidence="8 9">
    <name type="scientific">Drosophila navojoa</name>
    <name type="common">Fruit fly</name>
    <dbReference type="NCBI Taxonomy" id="7232"/>
    <lineage>
        <taxon>Eukaryota</taxon>
        <taxon>Metazoa</taxon>
        <taxon>Ecdysozoa</taxon>
        <taxon>Arthropoda</taxon>
        <taxon>Hexapoda</taxon>
        <taxon>Insecta</taxon>
        <taxon>Pterygota</taxon>
        <taxon>Neoptera</taxon>
        <taxon>Endopterygota</taxon>
        <taxon>Diptera</taxon>
        <taxon>Brachycera</taxon>
        <taxon>Muscomorpha</taxon>
        <taxon>Ephydroidea</taxon>
        <taxon>Drosophilidae</taxon>
        <taxon>Drosophila</taxon>
    </lineage>
</organism>
<evidence type="ECO:0000256" key="4">
    <source>
        <dbReference type="ARBA" id="ARBA00015337"/>
    </source>
</evidence>
<sequence length="683" mass="76447">MRNANSYNCNQIATQRHSDWQFFKMRLYCLSGDLAKPCYIITFKGLRIMLDCGLTEQTVLNFLPLPFVQSLKLSNLPNFVPSSDHDPQMDGELKECCGRVFVDSVPEFNLPMDKMLDFSEIDVILISNYLNMLALPYITENTGFKGKVYATEPTLQIGRFFLEELVDYIEVSPKACTARLWKDKLHLLPSPLSEAFRAKKWRTIFSLKDVQGSLSKVTIMGYDEKLDILGAFIATPVSSGYCLGSSNWVLSTAHEKICYVSGSSTLTTHPRPINQSALKHADVLIMTGLTQAPTVNPDTKLGELCMNVALTIRNNGSALIPCYPSGVVYDLFECLTQNLENAGLNNVPMFFISPVADSSLAYSNILAEWLSSAKQNKVYLPDDPFPHAFYLRNSKLKHYNHVFSEGFSKDFRQPCVVFCGHPSLRFGDAVHFIEMWGNNPNNSIIFTEPDFPYLQVLAPFQPLAMKAFYCPIDTSLNYQQANKLIKELKPNVLVIPDAYTKPHPTAPNLFIEQPDKKIITFKCGEIIRLPLKRKLDRIYIASELAQKITAREVAAGVSLSTLTGVLQVKDKVHCIQPCADSIKDEPGTSGSGINAVAPSKEDVLKNVKYEYGTIDVDALMKRLAQDGFSNIKMDRSGGNLTLQLVNEDTTIKFEDNETHIICGGKPTTRLKLRDTLLKCLQSF</sequence>
<evidence type="ECO:0000313" key="8">
    <source>
        <dbReference type="EMBL" id="TDG50255.1"/>
    </source>
</evidence>
<dbReference type="Gene3D" id="3.40.50.10890">
    <property type="match status" value="1"/>
</dbReference>
<dbReference type="OMA" id="AMKAVHC"/>
<comment type="similarity">
    <text evidence="3">Belongs to the metallo-beta-lactamase superfamily. RNA-metabolizing metallo-beta-lactamase-like family. INTS9 subfamily.</text>
</comment>
<proteinExistence type="inferred from homology"/>
<feature type="domain" description="Beta-Casp" evidence="7">
    <location>
        <begin position="328"/>
        <end position="457"/>
    </location>
</feature>
<comment type="subcellular location">
    <subcellularLocation>
        <location evidence="2">Cytoplasm</location>
    </subcellularLocation>
    <subcellularLocation>
        <location evidence="1">Nucleus</location>
    </subcellularLocation>
</comment>
<dbReference type="OrthoDB" id="5600060at2759"/>
<name>A0A484BQU9_DRONA</name>
<dbReference type="Pfam" id="PF10996">
    <property type="entry name" value="Beta-Casp"/>
    <property type="match status" value="1"/>
</dbReference>
<dbReference type="KEGG" id="dnv:108650870"/>
<dbReference type="FunFam" id="3.60.15.10:FF:000056">
    <property type="entry name" value="integrator complex subunit 9"/>
    <property type="match status" value="1"/>
</dbReference>
<evidence type="ECO:0000256" key="1">
    <source>
        <dbReference type="ARBA" id="ARBA00004123"/>
    </source>
</evidence>
<dbReference type="Pfam" id="PF21382">
    <property type="entry name" value="IntS9_C"/>
    <property type="match status" value="1"/>
</dbReference>
<evidence type="ECO:0000259" key="7">
    <source>
        <dbReference type="SMART" id="SM01027"/>
    </source>
</evidence>
<dbReference type="AlphaFoldDB" id="A0A484BQU9"/>
<dbReference type="InterPro" id="IPR027074">
    <property type="entry name" value="Integrator_9su"/>
</dbReference>
<gene>
    <name evidence="8" type="ORF">AWZ03_003160</name>
</gene>
<dbReference type="GO" id="GO:0005829">
    <property type="term" value="C:cytosol"/>
    <property type="evidence" value="ECO:0007669"/>
    <property type="project" value="UniProtKB-ARBA"/>
</dbReference>
<dbReference type="SMART" id="SM01027">
    <property type="entry name" value="Beta-Casp"/>
    <property type="match status" value="1"/>
</dbReference>
<evidence type="ECO:0000256" key="6">
    <source>
        <dbReference type="ARBA" id="ARBA00023242"/>
    </source>
</evidence>
<dbReference type="GO" id="GO:0090101">
    <property type="term" value="P:negative regulation of transmembrane receptor protein serine/threonine kinase signaling pathway"/>
    <property type="evidence" value="ECO:0007669"/>
    <property type="project" value="UniProtKB-ARBA"/>
</dbReference>
<dbReference type="GO" id="GO:0160232">
    <property type="term" value="C:INTAC complex"/>
    <property type="evidence" value="ECO:0007669"/>
    <property type="project" value="UniProtKB-ARBA"/>
</dbReference>
<dbReference type="InterPro" id="IPR048660">
    <property type="entry name" value="IntS9-like_C"/>
</dbReference>
<dbReference type="FunFam" id="3.40.50.10890:FF:000003">
    <property type="entry name" value="Integrator complex subunit 9"/>
    <property type="match status" value="1"/>
</dbReference>
<dbReference type="STRING" id="7232.A0A484BQU9"/>
<dbReference type="InterPro" id="IPR001279">
    <property type="entry name" value="Metallo-B-lactamas"/>
</dbReference>
<dbReference type="Proteomes" id="UP000295192">
    <property type="component" value="Unassembled WGS sequence"/>
</dbReference>
<dbReference type="GO" id="GO:0090287">
    <property type="term" value="P:regulation of cellular response to growth factor stimulus"/>
    <property type="evidence" value="ECO:0007669"/>
    <property type="project" value="UniProtKB-ARBA"/>
</dbReference>
<dbReference type="GO" id="GO:0032039">
    <property type="term" value="C:integrator complex"/>
    <property type="evidence" value="ECO:0007669"/>
    <property type="project" value="InterPro"/>
</dbReference>
<dbReference type="PANTHER" id="PTHR46094:SF1">
    <property type="entry name" value="INTEGRATOR COMPLEX SUBUNIT 9"/>
    <property type="match status" value="1"/>
</dbReference>
<reference evidence="8 9" key="1">
    <citation type="journal article" date="2019" name="J. Hered.">
        <title>An Improved Genome Assembly for Drosophila navojoa, the Basal Species in the mojavensis Cluster.</title>
        <authorList>
            <person name="Vanderlinde T."/>
            <person name="Dupim E.G."/>
            <person name="Nazario-Yepiz N.O."/>
            <person name="Carvalho A.B."/>
        </authorList>
    </citation>
    <scope>NUCLEOTIDE SEQUENCE [LARGE SCALE GENOMIC DNA]</scope>
    <source>
        <strain evidence="8">Navoj_Jal97</strain>
        <tissue evidence="8">Whole organism</tissue>
    </source>
</reference>
<accession>A0A484BQU9</accession>
<keyword evidence="9" id="KW-1185">Reference proteome</keyword>
<keyword evidence="5" id="KW-0963">Cytoplasm</keyword>
<dbReference type="Pfam" id="PF16661">
    <property type="entry name" value="Lactamase_B_6"/>
    <property type="match status" value="1"/>
</dbReference>
<protein>
    <recommendedName>
        <fullName evidence="4">Integrator complex subunit 9</fullName>
    </recommendedName>
</protein>
<dbReference type="GO" id="GO:0160240">
    <property type="term" value="P:RNA polymerase II transcription initiation surveillance"/>
    <property type="evidence" value="ECO:0007669"/>
    <property type="project" value="UniProtKB-ARBA"/>
</dbReference>
<evidence type="ECO:0000256" key="3">
    <source>
        <dbReference type="ARBA" id="ARBA00006861"/>
    </source>
</evidence>
<dbReference type="SUPFAM" id="SSF56281">
    <property type="entry name" value="Metallo-hydrolase/oxidoreductase"/>
    <property type="match status" value="1"/>
</dbReference>
<evidence type="ECO:0000256" key="5">
    <source>
        <dbReference type="ARBA" id="ARBA00022490"/>
    </source>
</evidence>
<dbReference type="GO" id="GO:0034472">
    <property type="term" value="P:snRNA 3'-end processing"/>
    <property type="evidence" value="ECO:0007669"/>
    <property type="project" value="TreeGrafter"/>
</dbReference>
<dbReference type="EMBL" id="LSRL02000016">
    <property type="protein sequence ID" value="TDG50255.1"/>
    <property type="molecule type" value="Genomic_DNA"/>
</dbReference>
<dbReference type="PANTHER" id="PTHR46094">
    <property type="entry name" value="INTEGRATOR COMPLEX SUBUNIT 9"/>
    <property type="match status" value="1"/>
</dbReference>
<dbReference type="InterPro" id="IPR036866">
    <property type="entry name" value="RibonucZ/Hydroxyglut_hydro"/>
</dbReference>
<evidence type="ECO:0000313" key="9">
    <source>
        <dbReference type="Proteomes" id="UP000295192"/>
    </source>
</evidence>
<evidence type="ECO:0000256" key="2">
    <source>
        <dbReference type="ARBA" id="ARBA00004496"/>
    </source>
</evidence>